<name>A0A6M3M0T6_9ZZZZ</name>
<protein>
    <submittedName>
        <fullName evidence="1">Uncharacterized protein</fullName>
    </submittedName>
</protein>
<dbReference type="EMBL" id="MT143581">
    <property type="protein sequence ID" value="QJA98438.1"/>
    <property type="molecule type" value="Genomic_DNA"/>
</dbReference>
<proteinExistence type="predicted"/>
<gene>
    <name evidence="1" type="ORF">MM171A01782_0001</name>
</gene>
<accession>A0A6M3M0T6</accession>
<organism evidence="1">
    <name type="scientific">viral metagenome</name>
    <dbReference type="NCBI Taxonomy" id="1070528"/>
    <lineage>
        <taxon>unclassified sequences</taxon>
        <taxon>metagenomes</taxon>
        <taxon>organismal metagenomes</taxon>
    </lineage>
</organism>
<dbReference type="AlphaFoldDB" id="A0A6M3M0T6"/>
<sequence>MEEDYIILNADDINTFEHAKSLFKDGWAKSDLTYNPFGTETMRILHIVKYTEEELAEIEANKLKRITSPRPPIDENCLTVPILSYEEEKKELENPYKILASKGYREVHRTSTVAVMKLSDPRGVLMSDEDLELIIKLIDAYHEDNIGSTEYAELKNQLDGLHYRLFTIYEESLASKIISEPQESAEPTQ</sequence>
<reference evidence="1" key="1">
    <citation type="submission" date="2020-03" db="EMBL/GenBank/DDBJ databases">
        <title>The deep terrestrial virosphere.</title>
        <authorList>
            <person name="Holmfeldt K."/>
            <person name="Nilsson E."/>
            <person name="Simone D."/>
            <person name="Lopez-Fernandez M."/>
            <person name="Wu X."/>
            <person name="de Brujin I."/>
            <person name="Lundin D."/>
            <person name="Andersson A."/>
            <person name="Bertilsson S."/>
            <person name="Dopson M."/>
        </authorList>
    </citation>
    <scope>NUCLEOTIDE SEQUENCE</scope>
    <source>
        <strain evidence="1">MM171A01782</strain>
    </source>
</reference>
<evidence type="ECO:0000313" key="1">
    <source>
        <dbReference type="EMBL" id="QJA98438.1"/>
    </source>
</evidence>